<feature type="compositionally biased region" description="Low complexity" evidence="3">
    <location>
        <begin position="1165"/>
        <end position="1178"/>
    </location>
</feature>
<dbReference type="GO" id="GO:0005634">
    <property type="term" value="C:nucleus"/>
    <property type="evidence" value="ECO:0007669"/>
    <property type="project" value="TreeGrafter"/>
</dbReference>
<dbReference type="EMBL" id="CAIIXF020000004">
    <property type="protein sequence ID" value="CAH1781722.1"/>
    <property type="molecule type" value="Genomic_DNA"/>
</dbReference>
<evidence type="ECO:0000256" key="1">
    <source>
        <dbReference type="ARBA" id="ARBA00005486"/>
    </source>
</evidence>
<dbReference type="GO" id="GO:0003682">
    <property type="term" value="F:chromatin binding"/>
    <property type="evidence" value="ECO:0007669"/>
    <property type="project" value="TreeGrafter"/>
</dbReference>
<dbReference type="PANTHER" id="PTHR11199:SF0">
    <property type="entry name" value="LD34181P-RELATED"/>
    <property type="match status" value="1"/>
</dbReference>
<dbReference type="Proteomes" id="UP000749559">
    <property type="component" value="Unassembled WGS sequence"/>
</dbReference>
<proteinExistence type="inferred from homology"/>
<feature type="region of interest" description="Disordered" evidence="3">
    <location>
        <begin position="1163"/>
        <end position="1239"/>
    </location>
</feature>
<evidence type="ECO:0000256" key="3">
    <source>
        <dbReference type="SAM" id="MobiDB-lite"/>
    </source>
</evidence>
<dbReference type="GO" id="GO:0007062">
    <property type="term" value="P:sister chromatid cohesion"/>
    <property type="evidence" value="ECO:0007669"/>
    <property type="project" value="UniProtKB-ARBA"/>
</dbReference>
<dbReference type="SUPFAM" id="SSF48371">
    <property type="entry name" value="ARM repeat"/>
    <property type="match status" value="1"/>
</dbReference>
<dbReference type="OrthoDB" id="498590at2759"/>
<dbReference type="AlphaFoldDB" id="A0A8S4NLT7"/>
<feature type="compositionally biased region" description="Polar residues" evidence="3">
    <location>
        <begin position="1196"/>
        <end position="1213"/>
    </location>
</feature>
<evidence type="ECO:0000313" key="6">
    <source>
        <dbReference type="Proteomes" id="UP000749559"/>
    </source>
</evidence>
<evidence type="ECO:0000259" key="4">
    <source>
        <dbReference type="PROSITE" id="PS51425"/>
    </source>
</evidence>
<dbReference type="PROSITE" id="PS51425">
    <property type="entry name" value="SCD"/>
    <property type="match status" value="1"/>
</dbReference>
<reference evidence="5" key="1">
    <citation type="submission" date="2022-03" db="EMBL/GenBank/DDBJ databases">
        <authorList>
            <person name="Martin C."/>
        </authorList>
    </citation>
    <scope>NUCLEOTIDE SEQUENCE</scope>
</reference>
<feature type="domain" description="SCD" evidence="4">
    <location>
        <begin position="320"/>
        <end position="405"/>
    </location>
</feature>
<keyword evidence="6" id="KW-1185">Reference proteome</keyword>
<gene>
    <name evidence="5" type="ORF">OFUS_LOCUS8267</name>
</gene>
<evidence type="ECO:0000256" key="2">
    <source>
        <dbReference type="SAM" id="Coils"/>
    </source>
</evidence>
<organism evidence="5 6">
    <name type="scientific">Owenia fusiformis</name>
    <name type="common">Polychaete worm</name>
    <dbReference type="NCBI Taxonomy" id="6347"/>
    <lineage>
        <taxon>Eukaryota</taxon>
        <taxon>Metazoa</taxon>
        <taxon>Spiralia</taxon>
        <taxon>Lophotrochozoa</taxon>
        <taxon>Annelida</taxon>
        <taxon>Polychaeta</taxon>
        <taxon>Sedentaria</taxon>
        <taxon>Canalipalpata</taxon>
        <taxon>Sabellida</taxon>
        <taxon>Oweniida</taxon>
        <taxon>Oweniidae</taxon>
        <taxon>Owenia</taxon>
    </lineage>
</organism>
<sequence>MPGVTRPRRLSRDAASKSNIADTMESIIQQQAEGEMDSEMEHIMEPTSELGVPEQEDSDFEEPKAAGAKRKRQKKDETMVKKARKVPEAGGGRGRKKKQIDPNAEDQDGSLFEVVKSGKTALQAVVDDWIEGYKSDRDTALLELIQFFIQCSGCKGRITPHMYANMEHAEIIRKMTEEFDEDSGDYPLIMTGAPWKKFKTSFCEFVQVLVRQCQYSIIYDQYMMDNVISLLTGLTDSQVRAFRHTSTLAAMKLMTALVDVALNLSINLDNTQRQYEAERQKNQSKRASERLEMLMAKRQELEENQEEIRNMLTYIFKGVFVHRYRDTQAEIRNICMSEIGVWMKRYPNMFLDDSYLKYVGWTMYDRTGDVRSGCLKCLMPLYEAEELAPKLELFTNRFKARLVEMTLDKEYDVAVAAVKLSTAILKYNEQVLTDKDCENVYELVYSSHRQVAQSAGEFLNVKLFQKDEESMKNVKTKKGKKRSVNTPLVRDLVQFFIESELHEHGAYLVDSMFEVNDMMRDWECMTDLLIEEPGRGEEVMDDRQESSLIELMVCAVKQAATGESPVGRGPNKKLSSRENRQVMEDKTKLTEHFIVTLPQLLAKYSADPEKVANLLTIPQHFDLEIYTTSRQEKHLDTLLRQIQDIIEKHTDTEVLEVCSKCLEAFCQEEYAISGKCQITRSTLIDAQVEKFREAFQDFFAEGEEPDEDEAYALHAALKRVYAMWGCHDLTNWKLWDSLFHIVRMGNEHPELPAELMVKALACCSLAVVWSLQQLNENEPSKEAMLGVKEHLKEMMNACMEALFHTQDRVNEEAFITICDLLIVFSKHMGNPLFAPLIFEPDKHMQAKLSGFVNEKVFIDDDDDETDENIKIEELHKRRNFLASFCKLVIYNVISIKAATDMFKQYMKYYNDYGDIIKATLSKSREINKVATAKTMAKGLTNAFSEVKLEQNNVDRSSEGFIQIKELARRFALSFGLDQIKNREAVAAMHKEGILFALNPMENPDDPNGAPPNVAFLEILTEFCSRLMKQDKKTVVTYLDKHLSHGIPASRSDDWLPLLTYRNSLVQGEEEETVIPPGPGALYKNKVGRPKGGRHKKRGAAVPEASGFQTPAGRMGGPQTSTAIKRPRHDEESVGSDNLSEQGSERDFQDSTMNISHISQASWLAQKQQESLRQQQQQQSYGRVTRGRPPAPPGQMSMMSPGSNVSIGSFESPQSIPPQRPRFDEPSSHIVSSEVDMQHF</sequence>
<dbReference type="InterPro" id="IPR039662">
    <property type="entry name" value="Cohesin_Scc3/SA"/>
</dbReference>
<comment type="similarity">
    <text evidence="1">Belongs to the SCC3 family.</text>
</comment>
<protein>
    <recommendedName>
        <fullName evidence="4">SCD domain-containing protein</fullName>
    </recommendedName>
</protein>
<dbReference type="PANTHER" id="PTHR11199">
    <property type="entry name" value="STROMAL ANTIGEN"/>
    <property type="match status" value="1"/>
</dbReference>
<dbReference type="InterPro" id="IPR013721">
    <property type="entry name" value="STAG"/>
</dbReference>
<comment type="caution">
    <text evidence="5">The sequence shown here is derived from an EMBL/GenBank/DDBJ whole genome shotgun (WGS) entry which is preliminary data.</text>
</comment>
<dbReference type="InterPro" id="IPR016024">
    <property type="entry name" value="ARM-type_fold"/>
</dbReference>
<dbReference type="Pfam" id="PF21581">
    <property type="entry name" value="SCD"/>
    <property type="match status" value="1"/>
</dbReference>
<feature type="region of interest" description="Disordered" evidence="3">
    <location>
        <begin position="1"/>
        <end position="109"/>
    </location>
</feature>
<feature type="compositionally biased region" description="Polar residues" evidence="3">
    <location>
        <begin position="16"/>
        <end position="32"/>
    </location>
</feature>
<keyword evidence="2" id="KW-0175">Coiled coil</keyword>
<feature type="region of interest" description="Disordered" evidence="3">
    <location>
        <begin position="1069"/>
        <end position="1146"/>
    </location>
</feature>
<name>A0A8S4NLT7_OWEFU</name>
<dbReference type="InterPro" id="IPR056396">
    <property type="entry name" value="HEAT_SCC3-SA"/>
</dbReference>
<dbReference type="GO" id="GO:0000785">
    <property type="term" value="C:chromatin"/>
    <property type="evidence" value="ECO:0007669"/>
    <property type="project" value="TreeGrafter"/>
</dbReference>
<evidence type="ECO:0000313" key="5">
    <source>
        <dbReference type="EMBL" id="CAH1781722.1"/>
    </source>
</evidence>
<feature type="coiled-coil region" evidence="2">
    <location>
        <begin position="261"/>
        <end position="311"/>
    </location>
</feature>
<dbReference type="EMBL" id="CAIIXF020000004">
    <property type="protein sequence ID" value="CAH1781721.1"/>
    <property type="molecule type" value="Genomic_DNA"/>
</dbReference>
<dbReference type="Pfam" id="PF08514">
    <property type="entry name" value="STAG"/>
    <property type="match status" value="1"/>
</dbReference>
<dbReference type="Pfam" id="PF24571">
    <property type="entry name" value="HEAT_SCC3-SA"/>
    <property type="match status" value="1"/>
</dbReference>
<dbReference type="GO" id="GO:0008278">
    <property type="term" value="C:cohesin complex"/>
    <property type="evidence" value="ECO:0007669"/>
    <property type="project" value="TreeGrafter"/>
</dbReference>
<dbReference type="InterPro" id="IPR020839">
    <property type="entry name" value="SCD"/>
</dbReference>
<accession>A0A8S4NLT7</accession>
<feature type="compositionally biased region" description="Basic residues" evidence="3">
    <location>
        <begin position="1085"/>
        <end position="1098"/>
    </location>
</feature>